<dbReference type="EMBL" id="KV595104">
    <property type="protein sequence ID" value="OPL21109.1"/>
    <property type="molecule type" value="Genomic_DNA"/>
</dbReference>
<dbReference type="InterPro" id="IPR039755">
    <property type="entry name" value="TBC1D23"/>
</dbReference>
<keyword evidence="3" id="KW-0217">Developmental protein</keyword>
<evidence type="ECO:0000256" key="4">
    <source>
        <dbReference type="ARBA" id="ARBA00023034"/>
    </source>
</evidence>
<proteinExistence type="predicted"/>
<reference evidence="7 8" key="1">
    <citation type="journal article" date="2016" name="PLoS ONE">
        <title>A First Insight into the Genome of the Filter-Feeder Mussel Mytilus galloprovincialis.</title>
        <authorList>
            <person name="Murgarella M."/>
            <person name="Puiu D."/>
            <person name="Novoa B."/>
            <person name="Figueras A."/>
            <person name="Posada D."/>
            <person name="Canchaya C."/>
        </authorList>
    </citation>
    <scope>NUCLEOTIDE SEQUENCE [LARGE SCALE GENOMIC DNA]</scope>
    <source>
        <tissue evidence="7">Muscle</tissue>
    </source>
</reference>
<dbReference type="Proteomes" id="UP000266721">
    <property type="component" value="Unassembled WGS sequence"/>
</dbReference>
<dbReference type="Pfam" id="PF00581">
    <property type="entry name" value="Rhodanese"/>
    <property type="match status" value="1"/>
</dbReference>
<accession>A0A409V8V4</accession>
<feature type="domain" description="Rhodanese" evidence="6">
    <location>
        <begin position="139"/>
        <end position="168"/>
    </location>
</feature>
<dbReference type="AlphaFoldDB" id="A0A409V8V4"/>
<dbReference type="Gene3D" id="1.10.472.80">
    <property type="entry name" value="Ypt/Rab-GAP domain of gyp1p, domain 3"/>
    <property type="match status" value="1"/>
</dbReference>
<evidence type="ECO:0000313" key="7">
    <source>
        <dbReference type="EMBL" id="OPL21109.1"/>
    </source>
</evidence>
<dbReference type="SUPFAM" id="SSF52821">
    <property type="entry name" value="Rhodanese/Cell cycle control phosphatase"/>
    <property type="match status" value="1"/>
</dbReference>
<evidence type="ECO:0000256" key="1">
    <source>
        <dbReference type="ARBA" id="ARBA00004601"/>
    </source>
</evidence>
<dbReference type="InterPro" id="IPR035969">
    <property type="entry name" value="Rab-GAP_TBC_sf"/>
</dbReference>
<dbReference type="GO" id="GO:0099041">
    <property type="term" value="P:vesicle tethering to Golgi"/>
    <property type="evidence" value="ECO:0007669"/>
    <property type="project" value="TreeGrafter"/>
</dbReference>
<sequence>LLQYHDPELSSFLDTKRITPDTYALPWLRSLFASTCTLPVIQNIDQLLAGELDTKQAIIEVLTSFPSGLEAEDIEDFCSLSQYYASRTPQSFRRDYQGPLFGASLVPVKEEFEVSVTQALCLPVSVAELLQACQPGAGDGVKYFVVDCRPAEQYNNGHLPTAFHLDANLVCINLKIINLLTYMFV</sequence>
<gene>
    <name evidence="7" type="ORF">AM593_05924</name>
</gene>
<evidence type="ECO:0000256" key="2">
    <source>
        <dbReference type="ARBA" id="ARBA00014207"/>
    </source>
</evidence>
<comment type="subcellular location">
    <subcellularLocation>
        <location evidence="1">Golgi apparatus</location>
        <location evidence="1">trans-Golgi network</location>
    </subcellularLocation>
</comment>
<dbReference type="PROSITE" id="PS50206">
    <property type="entry name" value="RHODANESE_3"/>
    <property type="match status" value="1"/>
</dbReference>
<dbReference type="GO" id="GO:0005802">
    <property type="term" value="C:trans-Golgi network"/>
    <property type="evidence" value="ECO:0007669"/>
    <property type="project" value="TreeGrafter"/>
</dbReference>
<keyword evidence="8" id="KW-1185">Reference proteome</keyword>
<evidence type="ECO:0000313" key="8">
    <source>
        <dbReference type="Proteomes" id="UP000266721"/>
    </source>
</evidence>
<feature type="non-terminal residue" evidence="7">
    <location>
        <position position="1"/>
    </location>
</feature>
<evidence type="ECO:0000259" key="5">
    <source>
        <dbReference type="PROSITE" id="PS50086"/>
    </source>
</evidence>
<keyword evidence="4" id="KW-0333">Golgi apparatus</keyword>
<dbReference type="PROSITE" id="PS50086">
    <property type="entry name" value="TBC_RABGAP"/>
    <property type="match status" value="1"/>
</dbReference>
<dbReference type="GO" id="GO:0005829">
    <property type="term" value="C:cytosol"/>
    <property type="evidence" value="ECO:0007669"/>
    <property type="project" value="GOC"/>
</dbReference>
<dbReference type="InterPro" id="IPR036873">
    <property type="entry name" value="Rhodanese-like_dom_sf"/>
</dbReference>
<dbReference type="InterPro" id="IPR001763">
    <property type="entry name" value="Rhodanese-like_dom"/>
</dbReference>
<dbReference type="SUPFAM" id="SSF47923">
    <property type="entry name" value="Ypt/Rab-GAP domain of gyp1p"/>
    <property type="match status" value="1"/>
</dbReference>
<dbReference type="GO" id="GO:0042147">
    <property type="term" value="P:retrograde transport, endosome to Golgi"/>
    <property type="evidence" value="ECO:0007669"/>
    <property type="project" value="InterPro"/>
</dbReference>
<feature type="domain" description="Rab-GAP TBC" evidence="5">
    <location>
        <begin position="1"/>
        <end position="52"/>
    </location>
</feature>
<evidence type="ECO:0000259" key="6">
    <source>
        <dbReference type="PROSITE" id="PS50206"/>
    </source>
</evidence>
<name>A0A409V8V4_MYTGA</name>
<dbReference type="PANTHER" id="PTHR13297:SF5">
    <property type="entry name" value="TBC1 DOMAIN FAMILY MEMBER 23"/>
    <property type="match status" value="1"/>
</dbReference>
<dbReference type="InterPro" id="IPR000195">
    <property type="entry name" value="Rab-GAP-TBC_dom"/>
</dbReference>
<organism evidence="7 8">
    <name type="scientific">Mytilus galloprovincialis</name>
    <name type="common">Mediterranean mussel</name>
    <dbReference type="NCBI Taxonomy" id="29158"/>
    <lineage>
        <taxon>Eukaryota</taxon>
        <taxon>Metazoa</taxon>
        <taxon>Spiralia</taxon>
        <taxon>Lophotrochozoa</taxon>
        <taxon>Mollusca</taxon>
        <taxon>Bivalvia</taxon>
        <taxon>Autobranchia</taxon>
        <taxon>Pteriomorphia</taxon>
        <taxon>Mytilida</taxon>
        <taxon>Mytiloidea</taxon>
        <taxon>Mytilidae</taxon>
        <taxon>Mytilinae</taxon>
        <taxon>Mytilus</taxon>
    </lineage>
</organism>
<dbReference type="PANTHER" id="PTHR13297">
    <property type="entry name" value="TBC1 DOMAIN FAMILY MEMBER 23-RELATED"/>
    <property type="match status" value="1"/>
</dbReference>
<evidence type="ECO:0000256" key="3">
    <source>
        <dbReference type="ARBA" id="ARBA00022473"/>
    </source>
</evidence>
<protein>
    <recommendedName>
        <fullName evidence="2">TBC1 domain family member 23</fullName>
    </recommendedName>
</protein>